<dbReference type="PANTHER" id="PTHR33542:SF3">
    <property type="entry name" value="SIROHYDROCHLORIN FERROCHELATASE, CHLOROPLASTIC"/>
    <property type="match status" value="1"/>
</dbReference>
<name>A0A919YVR8_9BACL</name>
<dbReference type="GO" id="GO:0046872">
    <property type="term" value="F:metal ion binding"/>
    <property type="evidence" value="ECO:0007669"/>
    <property type="project" value="UniProtKB-KW"/>
</dbReference>
<dbReference type="InterPro" id="IPR002762">
    <property type="entry name" value="CbiX-like"/>
</dbReference>
<proteinExistence type="predicted"/>
<dbReference type="InterPro" id="IPR050963">
    <property type="entry name" value="Sirohydro_Cobaltochel/CbiX"/>
</dbReference>
<keyword evidence="1" id="KW-0479">Metal-binding</keyword>
<evidence type="ECO:0000256" key="2">
    <source>
        <dbReference type="ARBA" id="ARBA00023239"/>
    </source>
</evidence>
<dbReference type="Pfam" id="PF01903">
    <property type="entry name" value="CbiX"/>
    <property type="match status" value="2"/>
</dbReference>
<protein>
    <recommendedName>
        <fullName evidence="5">Cobalamin biosynthesis protein CbiX</fullName>
    </recommendedName>
</protein>
<dbReference type="Gene3D" id="3.40.50.1400">
    <property type="match status" value="2"/>
</dbReference>
<dbReference type="EMBL" id="BOSE01000011">
    <property type="protein sequence ID" value="GIP18994.1"/>
    <property type="molecule type" value="Genomic_DNA"/>
</dbReference>
<accession>A0A919YVR8</accession>
<keyword evidence="4" id="KW-1185">Reference proteome</keyword>
<evidence type="ECO:0008006" key="5">
    <source>
        <dbReference type="Google" id="ProtNLM"/>
    </source>
</evidence>
<evidence type="ECO:0000313" key="4">
    <source>
        <dbReference type="Proteomes" id="UP000683139"/>
    </source>
</evidence>
<comment type="caution">
    <text evidence="3">The sequence shown here is derived from an EMBL/GenBank/DDBJ whole genome shotgun (WGS) entry which is preliminary data.</text>
</comment>
<evidence type="ECO:0000313" key="3">
    <source>
        <dbReference type="EMBL" id="GIP18994.1"/>
    </source>
</evidence>
<dbReference type="PANTHER" id="PTHR33542">
    <property type="entry name" value="SIROHYDROCHLORIN FERROCHELATASE, CHLOROPLASTIC"/>
    <property type="match status" value="1"/>
</dbReference>
<dbReference type="GO" id="GO:0016829">
    <property type="term" value="F:lyase activity"/>
    <property type="evidence" value="ECO:0007669"/>
    <property type="project" value="UniProtKB-KW"/>
</dbReference>
<keyword evidence="2" id="KW-0456">Lyase</keyword>
<dbReference type="Proteomes" id="UP000683139">
    <property type="component" value="Unassembled WGS sequence"/>
</dbReference>
<evidence type="ECO:0000256" key="1">
    <source>
        <dbReference type="ARBA" id="ARBA00022723"/>
    </source>
</evidence>
<gene>
    <name evidence="3" type="ORF">J40TS1_46360</name>
</gene>
<reference evidence="3" key="1">
    <citation type="submission" date="2021-03" db="EMBL/GenBank/DDBJ databases">
        <title>Antimicrobial resistance genes in bacteria isolated from Japanese honey, and their potential for conferring macrolide and lincosamide resistance in the American foulbrood pathogen Paenibacillus larvae.</title>
        <authorList>
            <person name="Okamoto M."/>
            <person name="Kumagai M."/>
            <person name="Kanamori H."/>
            <person name="Takamatsu D."/>
        </authorList>
    </citation>
    <scope>NUCLEOTIDE SEQUENCE</scope>
    <source>
        <strain evidence="3">J40TS1</strain>
    </source>
</reference>
<dbReference type="AlphaFoldDB" id="A0A919YVR8"/>
<organism evidence="3 4">
    <name type="scientific">Paenibacillus montaniterrae</name>
    <dbReference type="NCBI Taxonomy" id="429341"/>
    <lineage>
        <taxon>Bacteria</taxon>
        <taxon>Bacillati</taxon>
        <taxon>Bacillota</taxon>
        <taxon>Bacilli</taxon>
        <taxon>Bacillales</taxon>
        <taxon>Paenibacillaceae</taxon>
        <taxon>Paenibacillus</taxon>
    </lineage>
</organism>
<sequence length="270" mass="29918">MMSGEKHGILVISHGSREQSWVKAVDDAVQAAQQRWIEQAADEQQRMKRVAVPVYAAYLELVEGRLIQDGVNALQSEGVTHIYVMPLFVSGGSSHVEEIRQAFGFEPISSFIGDLEPLRLTASVSFDEPIGAEAEVVQILQEQALALSIQAEDEALLLLGHGSSMPYFYEKWEAGMRSIANELQQRIPFQQVVYAPLLPEGSRQALEQLTASSGVRVLVLPIFISPGYFTRTVIPTRLADLSYNYSGETLLPHPLMSELLARRFGSYALK</sequence>
<dbReference type="SUPFAM" id="SSF53800">
    <property type="entry name" value="Chelatase"/>
    <property type="match status" value="2"/>
</dbReference>